<proteinExistence type="predicted"/>
<organism evidence="1 2">
    <name type="scientific">Pedobacter africanus</name>
    <dbReference type="NCBI Taxonomy" id="151894"/>
    <lineage>
        <taxon>Bacteria</taxon>
        <taxon>Pseudomonadati</taxon>
        <taxon>Bacteroidota</taxon>
        <taxon>Sphingobacteriia</taxon>
        <taxon>Sphingobacteriales</taxon>
        <taxon>Sphingobacteriaceae</taxon>
        <taxon>Pedobacter</taxon>
    </lineage>
</organism>
<gene>
    <name evidence="1" type="ORF">J2X78_000334</name>
</gene>
<reference evidence="1" key="1">
    <citation type="submission" date="2023-07" db="EMBL/GenBank/DDBJ databases">
        <title>Sorghum-associated microbial communities from plants grown in Nebraska, USA.</title>
        <authorList>
            <person name="Schachtman D."/>
        </authorList>
    </citation>
    <scope>NUCLEOTIDE SEQUENCE</scope>
    <source>
        <strain evidence="1">2697</strain>
    </source>
</reference>
<keyword evidence="2" id="KW-1185">Reference proteome</keyword>
<sequence>MKRYDRQIMLPEMGLAGQQKLLKASVLVVGAGGLGCPVLLYLAAAGVGRIGITDGDVVEESNLQRQVIYQMRDIGLPKAEVTASRLRMLNPELEIVSYPFRLTAENAAELIGRYDLVIDGSDNFPTRYLVNDTCVLLNKTLVFGSVFQFEGQVTVFNYQGSADYRSLYPEPPLADEVPNCGESGVIGTLPGIIGSMMANEAIKVICGFGEVLAGKLLTYNALNNESLLFSFSKSTKKPAEEPAGTQPQKNKPTPSSSLSLDELQQMDERDISYLLIDVREVYEYEEHNIGGMNIPLYDLSQHIPELLPYHTLVFCCSAGTRSRIALNLLKDSFRGNLYTLVVPQAQ</sequence>
<dbReference type="EMBL" id="JAVDTF010000001">
    <property type="protein sequence ID" value="MDR6781782.1"/>
    <property type="molecule type" value="Genomic_DNA"/>
</dbReference>
<evidence type="ECO:0000313" key="1">
    <source>
        <dbReference type="EMBL" id="MDR6781782.1"/>
    </source>
</evidence>
<evidence type="ECO:0000313" key="2">
    <source>
        <dbReference type="Proteomes" id="UP001246858"/>
    </source>
</evidence>
<dbReference type="Proteomes" id="UP001246858">
    <property type="component" value="Unassembled WGS sequence"/>
</dbReference>
<name>A0ACC6KRD5_9SPHI</name>
<protein>
    <submittedName>
        <fullName evidence="1">Adenylyltransferase/sulfurtransferase</fullName>
    </submittedName>
</protein>
<keyword evidence="1" id="KW-0548">Nucleotidyltransferase</keyword>
<accession>A0ACC6KRD5</accession>
<comment type="caution">
    <text evidence="1">The sequence shown here is derived from an EMBL/GenBank/DDBJ whole genome shotgun (WGS) entry which is preliminary data.</text>
</comment>
<keyword evidence="1" id="KW-0808">Transferase</keyword>